<dbReference type="EMBL" id="LT629690">
    <property type="protein sequence ID" value="SDE99398.1"/>
    <property type="molecule type" value="Genomic_DNA"/>
</dbReference>
<keyword evidence="9" id="KW-1185">Reference proteome</keyword>
<sequence length="437" mass="46017">MKLSGRVLASSLGALSVLSFASISGAQTASPKSVAGTWQGAAKVRDTEIPITIRISDRAGKLEAAFLNGPVSNPDVSPASSAKLDGNHLVASFDYFARTLDATVDGNLLTGTYGATRPGKRASAPTTFTAKRVAKLSDPVAAPNAPNVSGSWEIATKSNKGEAAWELRVDPPSAKTAVIKAAIQRIDGDTGGLWGTWDGAHYTLTHFTAAGGAGYIVTPQSDGTLAVRSLLGPVHDSASDLIARKPEEARKLNLGSPTDTTQQTTVKDPNTPLAFSFPDLNGKVISNTDAQFKGKVVIVAIGGSWCPNCHDEAPLLVSLYKRFHAKGLEIVNLDFEQGDPETDTSRLKAFIQHYGITYPVLVAGTTDQLSEKIPQGQNLNCWPTSFFIGRDGLVKETHAGFAGPGNTAGHLALEHEVTKLVEKLLSQPVATQKAALN</sequence>
<feature type="signal peptide" evidence="6">
    <location>
        <begin position="1"/>
        <end position="21"/>
    </location>
</feature>
<dbReference type="InterPro" id="IPR050553">
    <property type="entry name" value="Thioredoxin_ResA/DsbE_sf"/>
</dbReference>
<dbReference type="OrthoDB" id="9798454at2"/>
<proteinExistence type="predicted"/>
<dbReference type="InterPro" id="IPR036249">
    <property type="entry name" value="Thioredoxin-like_sf"/>
</dbReference>
<evidence type="ECO:0000259" key="7">
    <source>
        <dbReference type="PROSITE" id="PS51352"/>
    </source>
</evidence>
<dbReference type="PANTHER" id="PTHR42852:SF6">
    <property type="entry name" value="THIOL:DISULFIDE INTERCHANGE PROTEIN DSBE"/>
    <property type="match status" value="1"/>
</dbReference>
<dbReference type="PANTHER" id="PTHR42852">
    <property type="entry name" value="THIOL:DISULFIDE INTERCHANGE PROTEIN DSBE"/>
    <property type="match status" value="1"/>
</dbReference>
<keyword evidence="4" id="KW-0676">Redox-active center</keyword>
<name>A0A1G7HG87_9BACT</name>
<dbReference type="AlphaFoldDB" id="A0A1G7HG87"/>
<feature type="compositionally biased region" description="Polar residues" evidence="5">
    <location>
        <begin position="255"/>
        <end position="268"/>
    </location>
</feature>
<comment type="subcellular location">
    <subcellularLocation>
        <location evidence="1">Cell envelope</location>
    </subcellularLocation>
</comment>
<dbReference type="CDD" id="cd02966">
    <property type="entry name" value="TlpA_like_family"/>
    <property type="match status" value="1"/>
</dbReference>
<evidence type="ECO:0000256" key="2">
    <source>
        <dbReference type="ARBA" id="ARBA00022748"/>
    </source>
</evidence>
<dbReference type="PROSITE" id="PS51352">
    <property type="entry name" value="THIOREDOXIN_2"/>
    <property type="match status" value="1"/>
</dbReference>
<evidence type="ECO:0000256" key="3">
    <source>
        <dbReference type="ARBA" id="ARBA00023157"/>
    </source>
</evidence>
<keyword evidence="3" id="KW-1015">Disulfide bond</keyword>
<reference evidence="9" key="1">
    <citation type="submission" date="2016-10" db="EMBL/GenBank/DDBJ databases">
        <authorList>
            <person name="Varghese N."/>
            <person name="Submissions S."/>
        </authorList>
    </citation>
    <scope>NUCLEOTIDE SEQUENCE [LARGE SCALE GENOMIC DNA]</scope>
    <source>
        <strain evidence="9">GAS232</strain>
    </source>
</reference>
<evidence type="ECO:0000313" key="8">
    <source>
        <dbReference type="EMBL" id="SDE99398.1"/>
    </source>
</evidence>
<accession>A0A1G7HG87</accession>
<dbReference type="GO" id="GO:0030313">
    <property type="term" value="C:cell envelope"/>
    <property type="evidence" value="ECO:0007669"/>
    <property type="project" value="UniProtKB-SubCell"/>
</dbReference>
<dbReference type="Proteomes" id="UP000182427">
    <property type="component" value="Chromosome I"/>
</dbReference>
<dbReference type="InterPro" id="IPR013766">
    <property type="entry name" value="Thioredoxin_domain"/>
</dbReference>
<keyword evidence="6" id="KW-0732">Signal</keyword>
<evidence type="ECO:0000256" key="5">
    <source>
        <dbReference type="SAM" id="MobiDB-lite"/>
    </source>
</evidence>
<organism evidence="8 9">
    <name type="scientific">Terriglobus roseus</name>
    <dbReference type="NCBI Taxonomy" id="392734"/>
    <lineage>
        <taxon>Bacteria</taxon>
        <taxon>Pseudomonadati</taxon>
        <taxon>Acidobacteriota</taxon>
        <taxon>Terriglobia</taxon>
        <taxon>Terriglobales</taxon>
        <taxon>Acidobacteriaceae</taxon>
        <taxon>Terriglobus</taxon>
    </lineage>
</organism>
<dbReference type="GO" id="GO:0017004">
    <property type="term" value="P:cytochrome complex assembly"/>
    <property type="evidence" value="ECO:0007669"/>
    <property type="project" value="UniProtKB-KW"/>
</dbReference>
<dbReference type="Gene3D" id="3.40.30.10">
    <property type="entry name" value="Glutaredoxin"/>
    <property type="match status" value="1"/>
</dbReference>
<feature type="chain" id="PRO_5009241273" evidence="6">
    <location>
        <begin position="22"/>
        <end position="437"/>
    </location>
</feature>
<dbReference type="GO" id="GO:0016209">
    <property type="term" value="F:antioxidant activity"/>
    <property type="evidence" value="ECO:0007669"/>
    <property type="project" value="InterPro"/>
</dbReference>
<dbReference type="SUPFAM" id="SSF52833">
    <property type="entry name" value="Thioredoxin-like"/>
    <property type="match status" value="1"/>
</dbReference>
<evidence type="ECO:0000256" key="4">
    <source>
        <dbReference type="ARBA" id="ARBA00023284"/>
    </source>
</evidence>
<dbReference type="Pfam" id="PF00578">
    <property type="entry name" value="AhpC-TSA"/>
    <property type="match status" value="1"/>
</dbReference>
<dbReference type="InterPro" id="IPR000866">
    <property type="entry name" value="AhpC/TSA"/>
</dbReference>
<evidence type="ECO:0000256" key="1">
    <source>
        <dbReference type="ARBA" id="ARBA00004196"/>
    </source>
</evidence>
<feature type="domain" description="Thioredoxin" evidence="7">
    <location>
        <begin position="266"/>
        <end position="426"/>
    </location>
</feature>
<evidence type="ECO:0000313" key="9">
    <source>
        <dbReference type="Proteomes" id="UP000182427"/>
    </source>
</evidence>
<feature type="region of interest" description="Disordered" evidence="5">
    <location>
        <begin position="250"/>
        <end position="271"/>
    </location>
</feature>
<keyword evidence="2" id="KW-0201">Cytochrome c-type biogenesis</keyword>
<dbReference type="GO" id="GO:0016491">
    <property type="term" value="F:oxidoreductase activity"/>
    <property type="evidence" value="ECO:0007669"/>
    <property type="project" value="InterPro"/>
</dbReference>
<protein>
    <submittedName>
        <fullName evidence="8">Peroxiredoxin</fullName>
    </submittedName>
</protein>
<dbReference type="RefSeq" id="WP_083344235.1">
    <property type="nucleotide sequence ID" value="NZ_LT629690.1"/>
</dbReference>
<evidence type="ECO:0000256" key="6">
    <source>
        <dbReference type="SAM" id="SignalP"/>
    </source>
</evidence>
<gene>
    <name evidence="8" type="ORF">SAMN05444167_1063</name>
</gene>